<evidence type="ECO:0000313" key="1">
    <source>
        <dbReference type="EMBL" id="WVN90658.1"/>
    </source>
</evidence>
<evidence type="ECO:0000313" key="2">
    <source>
        <dbReference type="Proteomes" id="UP000094043"/>
    </source>
</evidence>
<dbReference type="EMBL" id="CP143790">
    <property type="protein sequence ID" value="WVN90658.1"/>
    <property type="molecule type" value="Genomic_DNA"/>
</dbReference>
<sequence length="240" mass="27166">MSSSSSAKSPTSRMKDYPLATSLWTNSSSVVIRSDYDTRIAVFPLDFIRQGGDNTWSYVLYVVRQLVVLEPDQLGQLQDENGAALDLNEAPKAGTFRFHIEGSQSDVTFSTGPEYFSRFKAPNPFGSVSTRSNSRRSSINQSNFRLFLAARDGCCIVTGEDFSLCTAAHIVPCSRPDLYEQFFENGHYPYTRRMGFFLFTMISPDFFRGDPSRRPDPRLLHWHYSQCVKARIRGFSVGML</sequence>
<keyword evidence="2" id="KW-1185">Reference proteome</keyword>
<protein>
    <submittedName>
        <fullName evidence="1">Uncharacterized protein</fullName>
    </submittedName>
</protein>
<dbReference type="KEGG" id="cdep:91090108"/>
<organism evidence="1 2">
    <name type="scientific">Cryptococcus depauperatus CBS 7841</name>
    <dbReference type="NCBI Taxonomy" id="1295531"/>
    <lineage>
        <taxon>Eukaryota</taxon>
        <taxon>Fungi</taxon>
        <taxon>Dikarya</taxon>
        <taxon>Basidiomycota</taxon>
        <taxon>Agaricomycotina</taxon>
        <taxon>Tremellomycetes</taxon>
        <taxon>Tremellales</taxon>
        <taxon>Cryptococcaceae</taxon>
        <taxon>Cryptococcus</taxon>
    </lineage>
</organism>
<name>A0AAJ8M3X3_9TREE</name>
<reference evidence="1" key="3">
    <citation type="submission" date="2024-01" db="EMBL/GenBank/DDBJ databases">
        <authorList>
            <person name="Coelho M.A."/>
            <person name="David-Palma M."/>
            <person name="Shea T."/>
            <person name="Sun S."/>
            <person name="Cuomo C.A."/>
            <person name="Heitman J."/>
        </authorList>
    </citation>
    <scope>NUCLEOTIDE SEQUENCE</scope>
    <source>
        <strain evidence="1">CBS 7841</strain>
    </source>
</reference>
<accession>A0AAJ8M3X3</accession>
<dbReference type="RefSeq" id="XP_066071358.1">
    <property type="nucleotide sequence ID" value="XM_066215261.1"/>
</dbReference>
<reference evidence="1" key="2">
    <citation type="journal article" date="2022" name="Elife">
        <title>Obligate sexual reproduction of a homothallic fungus closely related to the Cryptococcus pathogenic species complex.</title>
        <authorList>
            <person name="Passer A.R."/>
            <person name="Clancey S.A."/>
            <person name="Shea T."/>
            <person name="David-Palma M."/>
            <person name="Averette A.F."/>
            <person name="Boekhout T."/>
            <person name="Porcel B.M."/>
            <person name="Nowrousian M."/>
            <person name="Cuomo C.A."/>
            <person name="Sun S."/>
            <person name="Heitman J."/>
            <person name="Coelho M.A."/>
        </authorList>
    </citation>
    <scope>NUCLEOTIDE SEQUENCE</scope>
    <source>
        <strain evidence="1">CBS 7841</strain>
    </source>
</reference>
<reference evidence="1" key="1">
    <citation type="submission" date="2016-06" db="EMBL/GenBank/DDBJ databases">
        <authorList>
            <person name="Cuomo C."/>
            <person name="Litvintseva A."/>
            <person name="Heitman J."/>
            <person name="Chen Y."/>
            <person name="Sun S."/>
            <person name="Springer D."/>
            <person name="Dromer F."/>
            <person name="Young S."/>
            <person name="Zeng Q."/>
            <person name="Chapman S."/>
            <person name="Gujja S."/>
            <person name="Saif S."/>
            <person name="Birren B."/>
        </authorList>
    </citation>
    <scope>NUCLEOTIDE SEQUENCE</scope>
    <source>
        <strain evidence="1">CBS 7841</strain>
    </source>
</reference>
<dbReference type="Proteomes" id="UP000094043">
    <property type="component" value="Chromosome 7"/>
</dbReference>
<dbReference type="GeneID" id="91090108"/>
<proteinExistence type="predicted"/>
<dbReference type="AlphaFoldDB" id="A0AAJ8M3X3"/>
<gene>
    <name evidence="1" type="ORF">L203_105900</name>
</gene>